<proteinExistence type="predicted"/>
<evidence type="ECO:0000313" key="2">
    <source>
        <dbReference type="Proteomes" id="UP001460072"/>
    </source>
</evidence>
<dbReference type="EMBL" id="JBCGDO010000007">
    <property type="protein sequence ID" value="MEM0542397.1"/>
    <property type="molecule type" value="Genomic_DNA"/>
</dbReference>
<protein>
    <submittedName>
        <fullName evidence="1">Uncharacterized protein</fullName>
    </submittedName>
</protein>
<name>A0ABU9N3V3_9FLAO</name>
<reference evidence="1 2" key="1">
    <citation type="submission" date="2024-03" db="EMBL/GenBank/DDBJ databases">
        <title>Two novel species of the genus Flavobacterium exhibiting potentially degradation of complex polysaccharides.</title>
        <authorList>
            <person name="Lian X."/>
        </authorList>
    </citation>
    <scope>NUCLEOTIDE SEQUENCE [LARGE SCALE GENOMIC DNA]</scope>
    <source>
        <strain evidence="2">j3</strain>
    </source>
</reference>
<gene>
    <name evidence="1" type="ORF">WFZ85_07195</name>
</gene>
<accession>A0ABU9N3V3</accession>
<dbReference type="RefSeq" id="WP_342695617.1">
    <property type="nucleotide sequence ID" value="NZ_JBCGDO010000007.1"/>
</dbReference>
<evidence type="ECO:0000313" key="1">
    <source>
        <dbReference type="EMBL" id="MEM0542397.1"/>
    </source>
</evidence>
<organism evidence="1 2">
    <name type="scientific">Flavobacterium aureirubrum</name>
    <dbReference type="NCBI Taxonomy" id="3133147"/>
    <lineage>
        <taxon>Bacteria</taxon>
        <taxon>Pseudomonadati</taxon>
        <taxon>Bacteroidota</taxon>
        <taxon>Flavobacteriia</taxon>
        <taxon>Flavobacteriales</taxon>
        <taxon>Flavobacteriaceae</taxon>
        <taxon>Flavobacterium</taxon>
    </lineage>
</organism>
<dbReference type="Proteomes" id="UP001460072">
    <property type="component" value="Unassembled WGS sequence"/>
</dbReference>
<keyword evidence="2" id="KW-1185">Reference proteome</keyword>
<sequence>MKKIYLMLIVSFLSIASFSQKKKAPAQKGNETSALPKLDNFQVEVRNSNFQVAIIEKGKPKDAIVVKTVDATFTPINCKLTSFTANGVKLYLLSWTETSITKTELKTENKSMVYSVIYEMTAKKQVFSNYQLTNNMTEKVFLDKNKTASETQEKIRREGFEFILNPDGSIIQKNKTQQNMLVYDKDKMEFKKK</sequence>
<comment type="caution">
    <text evidence="1">The sequence shown here is derived from an EMBL/GenBank/DDBJ whole genome shotgun (WGS) entry which is preliminary data.</text>
</comment>